<dbReference type="RefSeq" id="WP_307447272.1">
    <property type="nucleotide sequence ID" value="NZ_JAUTAL010000001.1"/>
</dbReference>
<dbReference type="InterPro" id="IPR009413">
    <property type="entry name" value="Aegerolysin-typ"/>
</dbReference>
<evidence type="ECO:0000313" key="2">
    <source>
        <dbReference type="EMBL" id="MDQ1095866.1"/>
    </source>
</evidence>
<organism evidence="2 3">
    <name type="scientific">Chryseobacterium camelliae</name>
    <dbReference type="NCBI Taxonomy" id="1265445"/>
    <lineage>
        <taxon>Bacteria</taxon>
        <taxon>Pseudomonadati</taxon>
        <taxon>Bacteroidota</taxon>
        <taxon>Flavobacteriia</taxon>
        <taxon>Flavobacteriales</taxon>
        <taxon>Weeksellaceae</taxon>
        <taxon>Chryseobacterium group</taxon>
        <taxon>Chryseobacterium</taxon>
    </lineage>
</organism>
<dbReference type="Pfam" id="PF06355">
    <property type="entry name" value="Aegerolysin"/>
    <property type="match status" value="1"/>
</dbReference>
<comment type="similarity">
    <text evidence="1">Belongs to the aegerolysin family.</text>
</comment>
<evidence type="ECO:0000313" key="3">
    <source>
        <dbReference type="Proteomes" id="UP001225072"/>
    </source>
</evidence>
<gene>
    <name evidence="2" type="ORF">QE404_001013</name>
</gene>
<protein>
    <recommendedName>
        <fullName evidence="4">Aegerolysin</fullName>
    </recommendedName>
</protein>
<comment type="caution">
    <text evidence="2">The sequence shown here is derived from an EMBL/GenBank/DDBJ whole genome shotgun (WGS) entry which is preliminary data.</text>
</comment>
<reference evidence="2 3" key="1">
    <citation type="submission" date="2023-07" db="EMBL/GenBank/DDBJ databases">
        <title>Functional and genomic diversity of the sorghum phyllosphere microbiome.</title>
        <authorList>
            <person name="Shade A."/>
        </authorList>
    </citation>
    <scope>NUCLEOTIDE SEQUENCE [LARGE SCALE GENOMIC DNA]</scope>
    <source>
        <strain evidence="2 3">SORGH_AS_1064</strain>
    </source>
</reference>
<evidence type="ECO:0008006" key="4">
    <source>
        <dbReference type="Google" id="ProtNLM"/>
    </source>
</evidence>
<dbReference type="PIRSF" id="PIRSF007951">
    <property type="entry name" value="Hemolysin, aegerolysin type"/>
    <property type="match status" value="1"/>
</dbReference>
<name>A0ABU0TGD2_9FLAO</name>
<keyword evidence="3" id="KW-1185">Reference proteome</keyword>
<accession>A0ABU0TGD2</accession>
<dbReference type="Proteomes" id="UP001225072">
    <property type="component" value="Unassembled WGS sequence"/>
</dbReference>
<evidence type="ECO:0000256" key="1">
    <source>
        <dbReference type="ARBA" id="ARBA00010795"/>
    </source>
</evidence>
<dbReference type="EMBL" id="JAUTAL010000001">
    <property type="protein sequence ID" value="MDQ1095866.1"/>
    <property type="molecule type" value="Genomic_DNA"/>
</dbReference>
<proteinExistence type="inferred from homology"/>
<dbReference type="Gene3D" id="2.60.270.50">
    <property type="match status" value="1"/>
</dbReference>
<sequence>MAYAQWIEVKIVSENMTLQVKNATLQWGKFYQEGDKDKEISTDDINKITVDSGKSASICSCGRSDASSGTQGSFELYNGDTKIGKFVWECPWGKKDNSFSWTQDASDKSYYSNREGGNKNSGAIGNVTISCIKL</sequence>